<name>A0A317Z4B8_STAPS</name>
<dbReference type="EMBL" id="QEIV01002513">
    <property type="protein sequence ID" value="PWZ93423.1"/>
    <property type="molecule type" value="Genomic_DNA"/>
</dbReference>
<proteinExistence type="predicted"/>
<dbReference type="PANTHER" id="PTHR42855">
    <property type="entry name" value="ABC TRANSPORTER ATP-BINDING SUBUNIT"/>
    <property type="match status" value="1"/>
</dbReference>
<keyword evidence="1" id="KW-0547">Nucleotide-binding</keyword>
<reference evidence="1 2" key="1">
    <citation type="journal article" date="2018" name="Vet. Microbiol.">
        <title>Clonal diversity and geographic distribution of methicillin-resistant Staphylococcus pseudintermedius from Australian animals: Discovery of novel sequence types.</title>
        <authorList>
            <person name="Worthing K.A."/>
            <person name="Abraham S."/>
            <person name="Coombs G.W."/>
            <person name="Pang S."/>
            <person name="Saputra S."/>
            <person name="Jordan D."/>
            <person name="Trott D.J."/>
            <person name="Norris J.M."/>
        </authorList>
    </citation>
    <scope>NUCLEOTIDE SEQUENCE [LARGE SCALE GENOMIC DNA]</scope>
    <source>
        <strain evidence="1 2">ST71 3</strain>
    </source>
</reference>
<evidence type="ECO:0000313" key="2">
    <source>
        <dbReference type="Proteomes" id="UP000246351"/>
    </source>
</evidence>
<gene>
    <name evidence="1" type="ORF">DD924_19895</name>
</gene>
<dbReference type="InterPro" id="IPR027417">
    <property type="entry name" value="P-loop_NTPase"/>
</dbReference>
<sequence>IAKKEQADEGFISIAKDVKVGLLAQIPNLPPDAIVINQLYQAFDTLNGIEQRMRQLEIKMVEGADDINQILKQYDRLQNEFETLGGYDRDYKIDIVLNGLKIAHLKTQQWSNLSGG</sequence>
<evidence type="ECO:0000313" key="1">
    <source>
        <dbReference type="EMBL" id="PWZ93423.1"/>
    </source>
</evidence>
<dbReference type="Gene3D" id="3.40.50.300">
    <property type="entry name" value="P-loop containing nucleotide triphosphate hydrolases"/>
    <property type="match status" value="1"/>
</dbReference>
<protein>
    <submittedName>
        <fullName evidence="1">ABC transporter ATP-binding protein</fullName>
    </submittedName>
</protein>
<dbReference type="PANTHER" id="PTHR42855:SF2">
    <property type="entry name" value="DRUG RESISTANCE ABC TRANSPORTER,ATP-BINDING PROTEIN"/>
    <property type="match status" value="1"/>
</dbReference>
<organism evidence="1 2">
    <name type="scientific">Staphylococcus pseudintermedius</name>
    <dbReference type="NCBI Taxonomy" id="283734"/>
    <lineage>
        <taxon>Bacteria</taxon>
        <taxon>Bacillati</taxon>
        <taxon>Bacillota</taxon>
        <taxon>Bacilli</taxon>
        <taxon>Bacillales</taxon>
        <taxon>Staphylococcaceae</taxon>
        <taxon>Staphylococcus</taxon>
        <taxon>Staphylococcus intermedius group</taxon>
    </lineage>
</organism>
<dbReference type="AlphaFoldDB" id="A0A317Z4B8"/>
<feature type="non-terminal residue" evidence="1">
    <location>
        <position position="1"/>
    </location>
</feature>
<dbReference type="InterPro" id="IPR051309">
    <property type="entry name" value="ABCF_ATPase"/>
</dbReference>
<keyword evidence="1" id="KW-0067">ATP-binding</keyword>
<dbReference type="GO" id="GO:0005524">
    <property type="term" value="F:ATP binding"/>
    <property type="evidence" value="ECO:0007669"/>
    <property type="project" value="UniProtKB-KW"/>
</dbReference>
<comment type="caution">
    <text evidence="1">The sequence shown here is derived from an EMBL/GenBank/DDBJ whole genome shotgun (WGS) entry which is preliminary data.</text>
</comment>
<feature type="non-terminal residue" evidence="1">
    <location>
        <position position="116"/>
    </location>
</feature>
<dbReference type="Proteomes" id="UP000246351">
    <property type="component" value="Unassembled WGS sequence"/>
</dbReference>
<accession>A0A317Z4B8</accession>